<name>A0A8S5SCX2_9CAUD</name>
<accession>A0A8S5SCX2</accession>
<proteinExistence type="predicted"/>
<sequence length="163" mass="18447">MNTNFEQFGTTSAEDKVLDWDETVTDDGKDHEFVLLPEGVYPFTVESFERKIYEGGAKIPRCPQAALKLRVHGGEYGDALVFRNLFLVSKQQWLIAQFFISLGLMEKGGTEKMPWNKVIGASGYVEIVHRIYKDQPYNEAKKFLAPDDKKIPKTQGGYTAGTF</sequence>
<evidence type="ECO:0000313" key="1">
    <source>
        <dbReference type="EMBL" id="DAF48884.1"/>
    </source>
</evidence>
<protein>
    <submittedName>
        <fullName evidence="1">Uncharacterized protein</fullName>
    </submittedName>
</protein>
<dbReference type="EMBL" id="BK032576">
    <property type="protein sequence ID" value="DAF48884.1"/>
    <property type="molecule type" value="Genomic_DNA"/>
</dbReference>
<organism evidence="1">
    <name type="scientific">Podoviridae sp. ct7Ex2</name>
    <dbReference type="NCBI Taxonomy" id="2827722"/>
    <lineage>
        <taxon>Viruses</taxon>
        <taxon>Duplodnaviria</taxon>
        <taxon>Heunggongvirae</taxon>
        <taxon>Uroviricota</taxon>
        <taxon>Caudoviricetes</taxon>
    </lineage>
</organism>
<reference evidence="1" key="1">
    <citation type="journal article" date="2021" name="Proc. Natl. Acad. Sci. U.S.A.">
        <title>A Catalog of Tens of Thousands of Viruses from Human Metagenomes Reveals Hidden Associations with Chronic Diseases.</title>
        <authorList>
            <person name="Tisza M.J."/>
            <person name="Buck C.B."/>
        </authorList>
    </citation>
    <scope>NUCLEOTIDE SEQUENCE</scope>
    <source>
        <strain evidence="1">Ct7Ex2</strain>
    </source>
</reference>